<dbReference type="SUPFAM" id="SSF51206">
    <property type="entry name" value="cAMP-binding domain-like"/>
    <property type="match status" value="1"/>
</dbReference>
<keyword evidence="7" id="KW-1185">Reference proteome</keyword>
<dbReference type="STRING" id="415747.SAMN03097708_01557"/>
<dbReference type="Proteomes" id="UP000199648">
    <property type="component" value="Unassembled WGS sequence"/>
</dbReference>
<keyword evidence="1" id="KW-0805">Transcription regulation</keyword>
<dbReference type="GO" id="GO:0003677">
    <property type="term" value="F:DNA binding"/>
    <property type="evidence" value="ECO:0007669"/>
    <property type="project" value="UniProtKB-KW"/>
</dbReference>
<evidence type="ECO:0000259" key="4">
    <source>
        <dbReference type="PROSITE" id="PS50042"/>
    </source>
</evidence>
<sequence length="248" mass="28101">MNELIQPNIAGPCQHRPIQQRCAECILDASDYFSGLSIGAKRDLQPALHYKQYDRRTALYRAGEPGEQLFVLISGEIKLYKSLPNGRHQIHKLAQIPGDLIACEDLYRDDYTSTAESITPLELCVLNRKDLFSLMERHGEISDTLMHSMARNLNAYINHIASLGQKSALERVASYIVFLHATHRERDLRGEVLVESLTRSELADMIGVTQRTLIRSLKELETRNIISLDKVGFTILDFSTLRHLSAGR</sequence>
<dbReference type="PROSITE" id="PS50042">
    <property type="entry name" value="CNMP_BINDING_3"/>
    <property type="match status" value="1"/>
</dbReference>
<dbReference type="InterPro" id="IPR050397">
    <property type="entry name" value="Env_Response_Regulators"/>
</dbReference>
<dbReference type="SUPFAM" id="SSF46785">
    <property type="entry name" value="Winged helix' DNA-binding domain"/>
    <property type="match status" value="1"/>
</dbReference>
<dbReference type="GO" id="GO:0003700">
    <property type="term" value="F:DNA-binding transcription factor activity"/>
    <property type="evidence" value="ECO:0007669"/>
    <property type="project" value="TreeGrafter"/>
</dbReference>
<dbReference type="GO" id="GO:0005829">
    <property type="term" value="C:cytosol"/>
    <property type="evidence" value="ECO:0007669"/>
    <property type="project" value="TreeGrafter"/>
</dbReference>
<dbReference type="Pfam" id="PF13545">
    <property type="entry name" value="HTH_Crp_2"/>
    <property type="match status" value="1"/>
</dbReference>
<name>A0A1G5Q7U4_9GAMM</name>
<evidence type="ECO:0000313" key="7">
    <source>
        <dbReference type="Proteomes" id="UP000199648"/>
    </source>
</evidence>
<protein>
    <submittedName>
        <fullName evidence="6">Crp-like helix-turn-helix domain-containing protein</fullName>
    </submittedName>
</protein>
<keyword evidence="2" id="KW-0238">DNA-binding</keyword>
<dbReference type="Gene3D" id="2.60.120.10">
    <property type="entry name" value="Jelly Rolls"/>
    <property type="match status" value="1"/>
</dbReference>
<dbReference type="OrthoDB" id="9126850at2"/>
<dbReference type="InterPro" id="IPR018490">
    <property type="entry name" value="cNMP-bd_dom_sf"/>
</dbReference>
<dbReference type="CDD" id="cd00038">
    <property type="entry name" value="CAP_ED"/>
    <property type="match status" value="1"/>
</dbReference>
<feature type="domain" description="HTH crp-type" evidence="5">
    <location>
        <begin position="166"/>
        <end position="239"/>
    </location>
</feature>
<dbReference type="PANTHER" id="PTHR24567">
    <property type="entry name" value="CRP FAMILY TRANSCRIPTIONAL REGULATORY PROTEIN"/>
    <property type="match status" value="1"/>
</dbReference>
<accession>A0A1G5Q7U4</accession>
<dbReference type="RefSeq" id="WP_092994948.1">
    <property type="nucleotide sequence ID" value="NZ_FMWD01000004.1"/>
</dbReference>
<dbReference type="SMART" id="SM00419">
    <property type="entry name" value="HTH_CRP"/>
    <property type="match status" value="1"/>
</dbReference>
<dbReference type="InterPro" id="IPR012318">
    <property type="entry name" value="HTH_CRP"/>
</dbReference>
<reference evidence="6 7" key="1">
    <citation type="submission" date="2016-10" db="EMBL/GenBank/DDBJ databases">
        <authorList>
            <person name="de Groot N.N."/>
        </authorList>
    </citation>
    <scope>NUCLEOTIDE SEQUENCE [LARGE SCALE GENOMIC DNA]</scope>
    <source>
        <strain evidence="6 7">HLD2</strain>
    </source>
</reference>
<dbReference type="PANTHER" id="PTHR24567:SF26">
    <property type="entry name" value="REGULATORY PROTEIN YEIL"/>
    <property type="match status" value="1"/>
</dbReference>
<dbReference type="PROSITE" id="PS51063">
    <property type="entry name" value="HTH_CRP_2"/>
    <property type="match status" value="1"/>
</dbReference>
<dbReference type="EMBL" id="FMWD01000004">
    <property type="protein sequence ID" value="SCZ57955.1"/>
    <property type="molecule type" value="Genomic_DNA"/>
</dbReference>
<gene>
    <name evidence="6" type="ORF">SAMN03097708_01557</name>
</gene>
<dbReference type="InterPro" id="IPR014710">
    <property type="entry name" value="RmlC-like_jellyroll"/>
</dbReference>
<dbReference type="SMART" id="SM00100">
    <property type="entry name" value="cNMP"/>
    <property type="match status" value="1"/>
</dbReference>
<evidence type="ECO:0000313" key="6">
    <source>
        <dbReference type="EMBL" id="SCZ57955.1"/>
    </source>
</evidence>
<keyword evidence="3" id="KW-0804">Transcription</keyword>
<evidence type="ECO:0000259" key="5">
    <source>
        <dbReference type="PROSITE" id="PS51063"/>
    </source>
</evidence>
<feature type="domain" description="Cyclic nucleotide-binding" evidence="4">
    <location>
        <begin position="32"/>
        <end position="152"/>
    </location>
</feature>
<dbReference type="AlphaFoldDB" id="A0A1G5Q7U4"/>
<dbReference type="InterPro" id="IPR036390">
    <property type="entry name" value="WH_DNA-bd_sf"/>
</dbReference>
<organism evidence="6 7">
    <name type="scientific">Thiohalomonas denitrificans</name>
    <dbReference type="NCBI Taxonomy" id="415747"/>
    <lineage>
        <taxon>Bacteria</taxon>
        <taxon>Pseudomonadati</taxon>
        <taxon>Pseudomonadota</taxon>
        <taxon>Gammaproteobacteria</taxon>
        <taxon>Thiohalomonadales</taxon>
        <taxon>Thiohalomonadaceae</taxon>
        <taxon>Thiohalomonas</taxon>
    </lineage>
</organism>
<dbReference type="InterPro" id="IPR000595">
    <property type="entry name" value="cNMP-bd_dom"/>
</dbReference>
<proteinExistence type="predicted"/>
<dbReference type="Pfam" id="PF00027">
    <property type="entry name" value="cNMP_binding"/>
    <property type="match status" value="1"/>
</dbReference>
<evidence type="ECO:0000256" key="1">
    <source>
        <dbReference type="ARBA" id="ARBA00023015"/>
    </source>
</evidence>
<evidence type="ECO:0000256" key="3">
    <source>
        <dbReference type="ARBA" id="ARBA00023163"/>
    </source>
</evidence>
<evidence type="ECO:0000256" key="2">
    <source>
        <dbReference type="ARBA" id="ARBA00023125"/>
    </source>
</evidence>